<gene>
    <name evidence="2" type="ORF">CA12_24800</name>
</gene>
<protein>
    <submittedName>
        <fullName evidence="2">Uncharacterized protein</fullName>
    </submittedName>
</protein>
<dbReference type="EMBL" id="CP036265">
    <property type="protein sequence ID" value="QDT16378.1"/>
    <property type="molecule type" value="Genomic_DNA"/>
</dbReference>
<evidence type="ECO:0000256" key="1">
    <source>
        <dbReference type="SAM" id="MobiDB-lite"/>
    </source>
</evidence>
<name>A0A517PAH0_9PLAN</name>
<dbReference type="KEGG" id="acaf:CA12_24800"/>
<dbReference type="RefSeq" id="WP_145359210.1">
    <property type="nucleotide sequence ID" value="NZ_CP036265.1"/>
</dbReference>
<evidence type="ECO:0000313" key="2">
    <source>
        <dbReference type="EMBL" id="QDT16378.1"/>
    </source>
</evidence>
<evidence type="ECO:0000313" key="3">
    <source>
        <dbReference type="Proteomes" id="UP000318741"/>
    </source>
</evidence>
<sequence length="607" mass="64934">MTSRDPGTALGFRPKADGGNGKAQPLPPEMVAALLRNGGDGRERFVCESVGRFVLAAADAVPTARDALFAAVAAGQLVDADLLLTRVSLTHPEEAAAAPEWTDATARSLINQAAETVLVDGDFYQPPGYVADATLSVAAEVLRRAELRLDRTACRNFLDDYDRKFEAAHLDFPRVGGKTHLPLSQGLVKRGDSGELAVSRDQERAFLKDRLDKLNDHFRRPLSLPPAADGGPPRQAAGWGPFAAVDPALRAWFAIKGLDRLRTSVEIGEFRPAVDTVPTLSADAEPPLEGPQMLSDERGVRPVAVRYPELNLLAYRAWADIYGRRDFERGEFDVKAWRRAAGERIKFLSAGITRTCASPELADVAAESLIFGLGDDDAVELAQRRGADGTDLAARMSGARESLLQAGWNGFAANLSIDPYEYLPRVAGLDESSPFEEYKEASKAFRAVLPGGGGFGASAFHVFTSDRGGENREVMFRFLAKTAAESGDAAAPARVERFRQSPKAAAAALREPVCGAGGAPAGPVACWMRCPAGVTLTRGEILAATVFELERAGARPSGLLADGVLCRPPDEDPADGVLRCRKAAATALGTPLPRVETQIRLRTVPIF</sequence>
<reference evidence="2 3" key="1">
    <citation type="submission" date="2019-02" db="EMBL/GenBank/DDBJ databases">
        <title>Deep-cultivation of Planctomycetes and their phenomic and genomic characterization uncovers novel biology.</title>
        <authorList>
            <person name="Wiegand S."/>
            <person name="Jogler M."/>
            <person name="Boedeker C."/>
            <person name="Pinto D."/>
            <person name="Vollmers J."/>
            <person name="Rivas-Marin E."/>
            <person name="Kohn T."/>
            <person name="Peeters S.H."/>
            <person name="Heuer A."/>
            <person name="Rast P."/>
            <person name="Oberbeckmann S."/>
            <person name="Bunk B."/>
            <person name="Jeske O."/>
            <person name="Meyerdierks A."/>
            <person name="Storesund J.E."/>
            <person name="Kallscheuer N."/>
            <person name="Luecker S."/>
            <person name="Lage O.M."/>
            <person name="Pohl T."/>
            <person name="Merkel B.J."/>
            <person name="Hornburger P."/>
            <person name="Mueller R.-W."/>
            <person name="Bruemmer F."/>
            <person name="Labrenz M."/>
            <person name="Spormann A.M."/>
            <person name="Op den Camp H."/>
            <person name="Overmann J."/>
            <person name="Amann R."/>
            <person name="Jetten M.S.M."/>
            <person name="Mascher T."/>
            <person name="Medema M.H."/>
            <person name="Devos D.P."/>
            <person name="Kaster A.-K."/>
            <person name="Ovreas L."/>
            <person name="Rohde M."/>
            <person name="Galperin M.Y."/>
            <person name="Jogler C."/>
        </authorList>
    </citation>
    <scope>NUCLEOTIDE SEQUENCE [LARGE SCALE GENOMIC DNA]</scope>
    <source>
        <strain evidence="2 3">CA12</strain>
    </source>
</reference>
<feature type="region of interest" description="Disordered" evidence="1">
    <location>
        <begin position="1"/>
        <end position="27"/>
    </location>
</feature>
<accession>A0A517PAH0</accession>
<proteinExistence type="predicted"/>
<keyword evidence="3" id="KW-1185">Reference proteome</keyword>
<organism evidence="2 3">
    <name type="scientific">Alienimonas californiensis</name>
    <dbReference type="NCBI Taxonomy" id="2527989"/>
    <lineage>
        <taxon>Bacteria</taxon>
        <taxon>Pseudomonadati</taxon>
        <taxon>Planctomycetota</taxon>
        <taxon>Planctomycetia</taxon>
        <taxon>Planctomycetales</taxon>
        <taxon>Planctomycetaceae</taxon>
        <taxon>Alienimonas</taxon>
    </lineage>
</organism>
<dbReference type="AlphaFoldDB" id="A0A517PAH0"/>
<dbReference type="Proteomes" id="UP000318741">
    <property type="component" value="Chromosome"/>
</dbReference>